<feature type="compositionally biased region" description="Polar residues" evidence="2">
    <location>
        <begin position="289"/>
        <end position="308"/>
    </location>
</feature>
<keyword evidence="5" id="KW-1185">Reference proteome</keyword>
<dbReference type="PROSITE" id="PS50172">
    <property type="entry name" value="BRCT"/>
    <property type="match status" value="1"/>
</dbReference>
<feature type="compositionally biased region" description="Polar residues" evidence="2">
    <location>
        <begin position="412"/>
        <end position="424"/>
    </location>
</feature>
<dbReference type="Gene3D" id="3.40.50.10190">
    <property type="entry name" value="BRCT domain"/>
    <property type="match status" value="1"/>
</dbReference>
<comment type="caution">
    <text evidence="4">The sequence shown here is derived from an EMBL/GenBank/DDBJ whole genome shotgun (WGS) entry which is preliminary data.</text>
</comment>
<feature type="compositionally biased region" description="Low complexity" evidence="2">
    <location>
        <begin position="358"/>
        <end position="372"/>
    </location>
</feature>
<sequence length="632" mass="70120">MQAAMTALQADNDHLTQLAQVSHTLRTEKSRLARTNHQLSQTVLRAIARCGEVRNQVMWLNSRIQQTHTTWTSTLDGLEHQLHRAKNQWWAHRSLVCTGQNQQQTLVARIKGLEAQLHKAQQDHQTVQRQWHSGQEECQQLQSRLEHQQTLVTELEERCQFWQDKVMTLQRSVTTAIEEKSQAVMESHRVRLELEKSRVAEFSTNGSACGSVVSSRYGGRAPSVASVVSVTSMVRARRARQHPYSLGHRASTQVPPHSAVPRSHRAMGDNGDTKTSGPGASVSHVRPQQLGTPTLTPADDQWSTTPASALSMHPPPLPVAKPNWHKATHGSLLFTTPVPGQPETTSPLTSMSPTLFSPSSRAMTQPLCSPSPSAKPLPPPMLSYTGAPFREHERKGSEELTSPLVNHDRQVASPSLRSTDSTRPLSLPPRQKMAGQPITVMFSGFGDADRRPERVPNRAYTFATRDRLAELVTALGGTVHSEHHDFDPGCVTHLITRPTSRTLKTFAAALTGCWVITNCEWVEQSAKAGQFVDERPFGTRYHAQPFARQQVYIAPSFEQSNQGSAAFKMDNIKALVEKYGSGQMVTTATDASLCIKADWDRQSYCSRDLTWAQFVALIPGSNVKSARTRMME</sequence>
<organism evidence="4 5">
    <name type="scientific">Dimargaris verticillata</name>
    <dbReference type="NCBI Taxonomy" id="2761393"/>
    <lineage>
        <taxon>Eukaryota</taxon>
        <taxon>Fungi</taxon>
        <taxon>Fungi incertae sedis</taxon>
        <taxon>Zoopagomycota</taxon>
        <taxon>Kickxellomycotina</taxon>
        <taxon>Dimargaritomycetes</taxon>
        <taxon>Dimargaritales</taxon>
        <taxon>Dimargaritaceae</taxon>
        <taxon>Dimargaris</taxon>
    </lineage>
</organism>
<feature type="region of interest" description="Disordered" evidence="2">
    <location>
        <begin position="358"/>
        <end position="431"/>
    </location>
</feature>
<evidence type="ECO:0000313" key="4">
    <source>
        <dbReference type="EMBL" id="KAJ1974977.1"/>
    </source>
</evidence>
<dbReference type="SUPFAM" id="SSF52113">
    <property type="entry name" value="BRCT domain"/>
    <property type="match status" value="1"/>
</dbReference>
<evidence type="ECO:0000313" key="5">
    <source>
        <dbReference type="Proteomes" id="UP001151582"/>
    </source>
</evidence>
<dbReference type="SUPFAM" id="SSF57997">
    <property type="entry name" value="Tropomyosin"/>
    <property type="match status" value="1"/>
</dbReference>
<dbReference type="InterPro" id="IPR001357">
    <property type="entry name" value="BRCT_dom"/>
</dbReference>
<protein>
    <recommendedName>
        <fullName evidence="3">BRCT domain-containing protein</fullName>
    </recommendedName>
</protein>
<dbReference type="OrthoDB" id="2384350at2759"/>
<evidence type="ECO:0000256" key="1">
    <source>
        <dbReference type="SAM" id="Coils"/>
    </source>
</evidence>
<feature type="compositionally biased region" description="Basic and acidic residues" evidence="2">
    <location>
        <begin position="389"/>
        <end position="398"/>
    </location>
</feature>
<keyword evidence="1" id="KW-0175">Coiled coil</keyword>
<reference evidence="4" key="1">
    <citation type="submission" date="2022-07" db="EMBL/GenBank/DDBJ databases">
        <title>Phylogenomic reconstructions and comparative analyses of Kickxellomycotina fungi.</title>
        <authorList>
            <person name="Reynolds N.K."/>
            <person name="Stajich J.E."/>
            <person name="Barry K."/>
            <person name="Grigoriev I.V."/>
            <person name="Crous P."/>
            <person name="Smith M.E."/>
        </authorList>
    </citation>
    <scope>NUCLEOTIDE SEQUENCE</scope>
    <source>
        <strain evidence="4">RSA 567</strain>
    </source>
</reference>
<proteinExistence type="predicted"/>
<evidence type="ECO:0000259" key="3">
    <source>
        <dbReference type="PROSITE" id="PS50172"/>
    </source>
</evidence>
<feature type="coiled-coil region" evidence="1">
    <location>
        <begin position="103"/>
        <end position="172"/>
    </location>
</feature>
<dbReference type="SMART" id="SM00292">
    <property type="entry name" value="BRCT"/>
    <property type="match status" value="1"/>
</dbReference>
<feature type="region of interest" description="Disordered" evidence="2">
    <location>
        <begin position="247"/>
        <end position="308"/>
    </location>
</feature>
<dbReference type="AlphaFoldDB" id="A0A9W8E820"/>
<dbReference type="EMBL" id="JANBQB010000584">
    <property type="protein sequence ID" value="KAJ1974977.1"/>
    <property type="molecule type" value="Genomic_DNA"/>
</dbReference>
<evidence type="ECO:0000256" key="2">
    <source>
        <dbReference type="SAM" id="MobiDB-lite"/>
    </source>
</evidence>
<feature type="domain" description="BRCT" evidence="3">
    <location>
        <begin position="465"/>
        <end position="539"/>
    </location>
</feature>
<dbReference type="Proteomes" id="UP001151582">
    <property type="component" value="Unassembled WGS sequence"/>
</dbReference>
<dbReference type="InterPro" id="IPR036420">
    <property type="entry name" value="BRCT_dom_sf"/>
</dbReference>
<name>A0A9W8E820_9FUNG</name>
<gene>
    <name evidence="4" type="ORF">H4R34_004515</name>
</gene>
<accession>A0A9W8E820</accession>